<name>A0A382VJU1_9ZZZZ</name>
<evidence type="ECO:0000259" key="4">
    <source>
        <dbReference type="PROSITE" id="PS51193"/>
    </source>
</evidence>
<feature type="non-terminal residue" evidence="5">
    <location>
        <position position="1"/>
    </location>
</feature>
<reference evidence="5" key="1">
    <citation type="submission" date="2018-05" db="EMBL/GenBank/DDBJ databases">
        <authorList>
            <person name="Lanie J.A."/>
            <person name="Ng W.-L."/>
            <person name="Kazmierczak K.M."/>
            <person name="Andrzejewski T.M."/>
            <person name="Davidsen T.M."/>
            <person name="Wayne K.J."/>
            <person name="Tettelin H."/>
            <person name="Glass J.I."/>
            <person name="Rusch D."/>
            <person name="Podicherti R."/>
            <person name="Tsui H.-C.T."/>
            <person name="Winkler M.E."/>
        </authorList>
    </citation>
    <scope>NUCLEOTIDE SEQUENCE</scope>
</reference>
<feature type="domain" description="Helicase ATP-binding" evidence="4">
    <location>
        <begin position="16"/>
        <end position="142"/>
    </location>
</feature>
<organism evidence="5">
    <name type="scientific">marine metagenome</name>
    <dbReference type="NCBI Taxonomy" id="408172"/>
    <lineage>
        <taxon>unclassified sequences</taxon>
        <taxon>metagenomes</taxon>
        <taxon>ecological metagenomes</taxon>
    </lineage>
</organism>
<keyword evidence="3" id="KW-0067">ATP-binding</keyword>
<dbReference type="SUPFAM" id="SSF52540">
    <property type="entry name" value="P-loop containing nucleoside triphosphate hydrolases"/>
    <property type="match status" value="1"/>
</dbReference>
<dbReference type="GO" id="GO:0003676">
    <property type="term" value="F:nucleic acid binding"/>
    <property type="evidence" value="ECO:0007669"/>
    <property type="project" value="InterPro"/>
</dbReference>
<evidence type="ECO:0000256" key="3">
    <source>
        <dbReference type="ARBA" id="ARBA00022840"/>
    </source>
</evidence>
<protein>
    <recommendedName>
        <fullName evidence="4">Helicase ATP-binding domain-containing protein</fullName>
    </recommendedName>
</protein>
<sequence length="142" mass="15598">VNNGHEIEELFGAASPLSTVLAGYLPRQEQLEMARAVSSALQTRERLVVEAGTGTGKTLAYLIPALLSGLRVIVSTGTKTLQDQLYHRDLPVVAEVLGRLATIVQLKGRANYLCLHRLDLLRQGRESGVGRFDREVYTQVDQ</sequence>
<dbReference type="InterPro" id="IPR011545">
    <property type="entry name" value="DEAD/DEAH_box_helicase_dom"/>
</dbReference>
<keyword evidence="1" id="KW-0547">Nucleotide-binding</keyword>
<accession>A0A382VJU1</accession>
<evidence type="ECO:0000313" key="5">
    <source>
        <dbReference type="EMBL" id="SVD46275.1"/>
    </source>
</evidence>
<dbReference type="PROSITE" id="PS51193">
    <property type="entry name" value="HELICASE_ATP_BIND_2"/>
    <property type="match status" value="1"/>
</dbReference>
<keyword evidence="2" id="KW-0378">Hydrolase</keyword>
<gene>
    <name evidence="5" type="ORF">METZ01_LOCUS399129</name>
</gene>
<dbReference type="GO" id="GO:0005524">
    <property type="term" value="F:ATP binding"/>
    <property type="evidence" value="ECO:0007669"/>
    <property type="project" value="UniProtKB-KW"/>
</dbReference>
<dbReference type="AlphaFoldDB" id="A0A382VJU1"/>
<dbReference type="Pfam" id="PF00270">
    <property type="entry name" value="DEAD"/>
    <property type="match status" value="1"/>
</dbReference>
<dbReference type="EMBL" id="UINC01152212">
    <property type="protein sequence ID" value="SVD46275.1"/>
    <property type="molecule type" value="Genomic_DNA"/>
</dbReference>
<proteinExistence type="predicted"/>
<evidence type="ECO:0000256" key="2">
    <source>
        <dbReference type="ARBA" id="ARBA00022801"/>
    </source>
</evidence>
<feature type="non-terminal residue" evidence="5">
    <location>
        <position position="142"/>
    </location>
</feature>
<dbReference type="GO" id="GO:0016787">
    <property type="term" value="F:hydrolase activity"/>
    <property type="evidence" value="ECO:0007669"/>
    <property type="project" value="UniProtKB-KW"/>
</dbReference>
<dbReference type="InterPro" id="IPR014013">
    <property type="entry name" value="Helic_SF1/SF2_ATP-bd_DinG/Rad3"/>
</dbReference>
<evidence type="ECO:0000256" key="1">
    <source>
        <dbReference type="ARBA" id="ARBA00022741"/>
    </source>
</evidence>
<dbReference type="Gene3D" id="3.40.50.300">
    <property type="entry name" value="P-loop containing nucleotide triphosphate hydrolases"/>
    <property type="match status" value="1"/>
</dbReference>
<dbReference type="InterPro" id="IPR027417">
    <property type="entry name" value="P-loop_NTPase"/>
</dbReference>